<organism evidence="2 3">
    <name type="scientific">Trifolium pratense</name>
    <name type="common">Red clover</name>
    <dbReference type="NCBI Taxonomy" id="57577"/>
    <lineage>
        <taxon>Eukaryota</taxon>
        <taxon>Viridiplantae</taxon>
        <taxon>Streptophyta</taxon>
        <taxon>Embryophyta</taxon>
        <taxon>Tracheophyta</taxon>
        <taxon>Spermatophyta</taxon>
        <taxon>Magnoliopsida</taxon>
        <taxon>eudicotyledons</taxon>
        <taxon>Gunneridae</taxon>
        <taxon>Pentapetalae</taxon>
        <taxon>rosids</taxon>
        <taxon>fabids</taxon>
        <taxon>Fabales</taxon>
        <taxon>Fabaceae</taxon>
        <taxon>Papilionoideae</taxon>
        <taxon>50 kb inversion clade</taxon>
        <taxon>NPAAA clade</taxon>
        <taxon>Hologalegina</taxon>
        <taxon>IRL clade</taxon>
        <taxon>Trifolieae</taxon>
        <taxon>Trifolium</taxon>
    </lineage>
</organism>
<evidence type="ECO:0000313" key="3">
    <source>
        <dbReference type="Proteomes" id="UP000236291"/>
    </source>
</evidence>
<sequence>CGESTVHGYCSVAFETHALGTNQASQRLIAWMCPNEGTVCLNVDGSMSGSTQSAGFGGLIRNNFGAFLKHFYGERLPKYIACYSDSLQTVALIRDGVSPFHKFANEIQSIRHMLSREWNVVIEHTFREGHACADVLAKMGASATSPLVVLEEPPVRLLSARRE</sequence>
<dbReference type="CDD" id="cd06222">
    <property type="entry name" value="RNase_H_like"/>
    <property type="match status" value="1"/>
</dbReference>
<evidence type="ECO:0000313" key="2">
    <source>
        <dbReference type="EMBL" id="PNX89318.1"/>
    </source>
</evidence>
<dbReference type="GO" id="GO:0003676">
    <property type="term" value="F:nucleic acid binding"/>
    <property type="evidence" value="ECO:0007669"/>
    <property type="project" value="InterPro"/>
</dbReference>
<dbReference type="GO" id="GO:0004523">
    <property type="term" value="F:RNA-DNA hybrid ribonuclease activity"/>
    <property type="evidence" value="ECO:0007669"/>
    <property type="project" value="InterPro"/>
</dbReference>
<dbReference type="InterPro" id="IPR002156">
    <property type="entry name" value="RNaseH_domain"/>
</dbReference>
<reference evidence="2 3" key="1">
    <citation type="journal article" date="2014" name="Am. J. Bot.">
        <title>Genome assembly and annotation for red clover (Trifolium pratense; Fabaceae).</title>
        <authorList>
            <person name="Istvanek J."/>
            <person name="Jaros M."/>
            <person name="Krenek A."/>
            <person name="Repkova J."/>
        </authorList>
    </citation>
    <scope>NUCLEOTIDE SEQUENCE [LARGE SCALE GENOMIC DNA]</scope>
    <source>
        <strain evidence="3">cv. Tatra</strain>
        <tissue evidence="2">Young leaves</tissue>
    </source>
</reference>
<dbReference type="EMBL" id="ASHM01059407">
    <property type="protein sequence ID" value="PNX89318.1"/>
    <property type="molecule type" value="Genomic_DNA"/>
</dbReference>
<proteinExistence type="predicted"/>
<feature type="domain" description="RNase H type-1" evidence="1">
    <location>
        <begin position="79"/>
        <end position="139"/>
    </location>
</feature>
<reference evidence="2 3" key="2">
    <citation type="journal article" date="2017" name="Front. Plant Sci.">
        <title>Gene Classification and Mining of Molecular Markers Useful in Red Clover (Trifolium pratense) Breeding.</title>
        <authorList>
            <person name="Istvanek J."/>
            <person name="Dluhosova J."/>
            <person name="Dluhos P."/>
            <person name="Patkova L."/>
            <person name="Nedelnik J."/>
            <person name="Repkova J."/>
        </authorList>
    </citation>
    <scope>NUCLEOTIDE SEQUENCE [LARGE SCALE GENOMIC DNA]</scope>
    <source>
        <strain evidence="3">cv. Tatra</strain>
        <tissue evidence="2">Young leaves</tissue>
    </source>
</reference>
<name>A0A2K3MEV4_TRIPR</name>
<dbReference type="Pfam" id="PF13456">
    <property type="entry name" value="RVT_3"/>
    <property type="match status" value="1"/>
</dbReference>
<evidence type="ECO:0000259" key="1">
    <source>
        <dbReference type="Pfam" id="PF13456"/>
    </source>
</evidence>
<protein>
    <submittedName>
        <fullName evidence="2">Ribonuclease H</fullName>
    </submittedName>
</protein>
<dbReference type="Proteomes" id="UP000236291">
    <property type="component" value="Unassembled WGS sequence"/>
</dbReference>
<accession>A0A2K3MEV4</accession>
<dbReference type="InterPro" id="IPR044730">
    <property type="entry name" value="RNase_H-like_dom_plant"/>
</dbReference>
<dbReference type="PANTHER" id="PTHR34023">
    <property type="entry name" value="RNASE H DOMAIN-CONTAINING PROTEIN"/>
    <property type="match status" value="1"/>
</dbReference>
<dbReference type="InterPro" id="IPR012337">
    <property type="entry name" value="RNaseH-like_sf"/>
</dbReference>
<dbReference type="AlphaFoldDB" id="A0A2K3MEV4"/>
<dbReference type="PANTHER" id="PTHR34023:SF4">
    <property type="entry name" value="RNASE H TYPE-1 DOMAIN-CONTAINING PROTEIN"/>
    <property type="match status" value="1"/>
</dbReference>
<feature type="non-terminal residue" evidence="2">
    <location>
        <position position="1"/>
    </location>
</feature>
<comment type="caution">
    <text evidence="2">The sequence shown here is derived from an EMBL/GenBank/DDBJ whole genome shotgun (WGS) entry which is preliminary data.</text>
</comment>
<gene>
    <name evidence="2" type="ORF">L195_g045437</name>
</gene>
<dbReference type="SUPFAM" id="SSF53098">
    <property type="entry name" value="Ribonuclease H-like"/>
    <property type="match status" value="1"/>
</dbReference>